<protein>
    <submittedName>
        <fullName evidence="2">Uncharacterized protein</fullName>
    </submittedName>
</protein>
<dbReference type="AlphaFoldDB" id="A0A5B7JBT7"/>
<accession>A0A5B7JBT7</accession>
<gene>
    <name evidence="2" type="ORF">E2C01_088810</name>
</gene>
<name>A0A5B7JBT7_PORTR</name>
<proteinExistence type="predicted"/>
<feature type="region of interest" description="Disordered" evidence="1">
    <location>
        <begin position="25"/>
        <end position="57"/>
    </location>
</feature>
<evidence type="ECO:0000256" key="1">
    <source>
        <dbReference type="SAM" id="MobiDB-lite"/>
    </source>
</evidence>
<sequence>MSVAPTFCGPNILAGWLHNHSKVSHSKAPVGVGDNETKRPLGMPQSPGHRDGGKTLSQRNMITFRTKYIN</sequence>
<evidence type="ECO:0000313" key="2">
    <source>
        <dbReference type="EMBL" id="MPC93672.1"/>
    </source>
</evidence>
<dbReference type="EMBL" id="VSRR010095692">
    <property type="protein sequence ID" value="MPC93672.1"/>
    <property type="molecule type" value="Genomic_DNA"/>
</dbReference>
<organism evidence="2 3">
    <name type="scientific">Portunus trituberculatus</name>
    <name type="common">Swimming crab</name>
    <name type="synonym">Neptunus trituberculatus</name>
    <dbReference type="NCBI Taxonomy" id="210409"/>
    <lineage>
        <taxon>Eukaryota</taxon>
        <taxon>Metazoa</taxon>
        <taxon>Ecdysozoa</taxon>
        <taxon>Arthropoda</taxon>
        <taxon>Crustacea</taxon>
        <taxon>Multicrustacea</taxon>
        <taxon>Malacostraca</taxon>
        <taxon>Eumalacostraca</taxon>
        <taxon>Eucarida</taxon>
        <taxon>Decapoda</taxon>
        <taxon>Pleocyemata</taxon>
        <taxon>Brachyura</taxon>
        <taxon>Eubrachyura</taxon>
        <taxon>Portunoidea</taxon>
        <taxon>Portunidae</taxon>
        <taxon>Portuninae</taxon>
        <taxon>Portunus</taxon>
    </lineage>
</organism>
<evidence type="ECO:0000313" key="3">
    <source>
        <dbReference type="Proteomes" id="UP000324222"/>
    </source>
</evidence>
<reference evidence="2 3" key="1">
    <citation type="submission" date="2019-05" db="EMBL/GenBank/DDBJ databases">
        <title>Another draft genome of Portunus trituberculatus and its Hox gene families provides insights of decapod evolution.</title>
        <authorList>
            <person name="Jeong J.-H."/>
            <person name="Song I."/>
            <person name="Kim S."/>
            <person name="Choi T."/>
            <person name="Kim D."/>
            <person name="Ryu S."/>
            <person name="Kim W."/>
        </authorList>
    </citation>
    <scope>NUCLEOTIDE SEQUENCE [LARGE SCALE GENOMIC DNA]</scope>
    <source>
        <tissue evidence="2">Muscle</tissue>
    </source>
</reference>
<dbReference type="Proteomes" id="UP000324222">
    <property type="component" value="Unassembled WGS sequence"/>
</dbReference>
<comment type="caution">
    <text evidence="2">The sequence shown here is derived from an EMBL/GenBank/DDBJ whole genome shotgun (WGS) entry which is preliminary data.</text>
</comment>
<keyword evidence="3" id="KW-1185">Reference proteome</keyword>